<dbReference type="PANTHER" id="PTHR10464">
    <property type="entry name" value="UREA TRANSPORTER"/>
    <property type="match status" value="1"/>
</dbReference>
<evidence type="ECO:0000256" key="9">
    <source>
        <dbReference type="SAM" id="Phobius"/>
    </source>
</evidence>
<name>A0A093GVL2_DRYPU</name>
<feature type="non-terminal residue" evidence="10">
    <location>
        <position position="863"/>
    </location>
</feature>
<dbReference type="GO" id="GO:0015204">
    <property type="term" value="F:urea transmembrane transporter activity"/>
    <property type="evidence" value="ECO:0007669"/>
    <property type="project" value="InterPro"/>
</dbReference>
<dbReference type="AlphaFoldDB" id="A0A093GVL2"/>
<feature type="transmembrane region" description="Helical" evidence="9">
    <location>
        <begin position="813"/>
        <end position="833"/>
    </location>
</feature>
<proteinExistence type="inferred from homology"/>
<feature type="transmembrane region" description="Helical" evidence="9">
    <location>
        <begin position="117"/>
        <end position="136"/>
    </location>
</feature>
<keyword evidence="4 9" id="KW-0812">Transmembrane</keyword>
<dbReference type="PANTHER" id="PTHR10464:SF4">
    <property type="entry name" value="UREA TRANSPORTER"/>
    <property type="match status" value="1"/>
</dbReference>
<feature type="transmembrane region" description="Helical" evidence="9">
    <location>
        <begin position="534"/>
        <end position="558"/>
    </location>
</feature>
<feature type="non-terminal residue" evidence="10">
    <location>
        <position position="1"/>
    </location>
</feature>
<sequence length="863" mass="93968">IVVTERPGERQLYAGQKSRAQNLLRRTTNQIQQVFGYLTGEMKEYGEWMKNKPLVVQLVDWILRGTSQVMFVNNPFSGLIILVGLFIQSPWWMLTGCTGTTVSTLTALALSQDRSAIAAGLHGYNGILVGLLMAVFSDKGDYYWWLLPPVAVISMACPVLSSALGSILSKWDLPVFTLPFNIAVTLYLAATGHYTPFSPTTLIKPVVSVPNITWSALNVPLLLQSIPVGVGQVYGCENPWTGGIILVALLISSPLTCLHAAIGSAVGMFAALSIATPFDSIYAGLHNYNCALACVAIGGMFYALTWQTHLLSLACALFCAYTGAGLANALSVLGLPLCTWPFCFSALLFLLINPDNPAIYKIPLCKVTYPEANRIFFLRMKRRASESRREQQKEKEKKLSISSKINTGGTPLCTPKTRHASLNMRPSLQAKKDKTLQPAQIRYKSLKFPSAGKLLCALSMPRILDCPASIPAARANISVDVKMETKGERRQIKQNPLSKAGKRVCRAYEYITGDMKEFGAWLKDKPLVIQFVDWVLRGISQVVFVNNPLSGLIMVAGFLVQNPWWTLTGCLGTVVSTLTALILGQDRSAIAAGLYGYNGVLLGLLMAVFSAKGDYHWWLLLPVALMSMACPVFTSALGSIFCKWDLPVFTLPFNMALTFYLAASGPHNLFFPTTVIQSASTPPNISWTDVEVPMLLQSIPVGVGQIYGCDNPWTGGIFLIALFISSPLICLHAAIGSAVGMLAALSLATPFSRIYSGLWGYNSSLACAAVGGMFYAFTWQTHLLAIACALFSAYLGAAVTNILSVFGVPSGTWSFCLSALTFLLITTNHSAIYKLPLSKVTYPEANRAYYLKIRNHQRSCCEV</sequence>
<dbReference type="STRING" id="118200.A0A093GVL2"/>
<keyword evidence="11" id="KW-1185">Reference proteome</keyword>
<reference evidence="10 11" key="1">
    <citation type="submission" date="2014-04" db="EMBL/GenBank/DDBJ databases">
        <title>Genome evolution of avian class.</title>
        <authorList>
            <person name="Zhang G."/>
            <person name="Li C."/>
        </authorList>
    </citation>
    <scope>NUCLEOTIDE SEQUENCE [LARGE SCALE GENOMIC DNA]</scope>
    <source>
        <strain evidence="10">BGI_N307</strain>
    </source>
</reference>
<evidence type="ECO:0000256" key="8">
    <source>
        <dbReference type="ARBA" id="ARBA00033993"/>
    </source>
</evidence>
<feature type="transmembrane region" description="Helical" evidence="9">
    <location>
        <begin position="142"/>
        <end position="161"/>
    </location>
</feature>
<feature type="transmembrane region" description="Helical" evidence="9">
    <location>
        <begin position="759"/>
        <end position="777"/>
    </location>
</feature>
<evidence type="ECO:0000256" key="6">
    <source>
        <dbReference type="ARBA" id="ARBA00023136"/>
    </source>
</evidence>
<feature type="transmembrane region" description="Helical" evidence="9">
    <location>
        <begin position="173"/>
        <end position="192"/>
    </location>
</feature>
<evidence type="ECO:0000256" key="5">
    <source>
        <dbReference type="ARBA" id="ARBA00022989"/>
    </source>
</evidence>
<evidence type="ECO:0000256" key="1">
    <source>
        <dbReference type="ARBA" id="ARBA00004651"/>
    </source>
</evidence>
<feature type="transmembrane region" description="Helical" evidence="9">
    <location>
        <begin position="615"/>
        <end position="634"/>
    </location>
</feature>
<dbReference type="Gene3D" id="1.10.3430.10">
    <property type="entry name" value="Ammonium transporter AmtB like domains"/>
    <property type="match status" value="2"/>
</dbReference>
<comment type="similarity">
    <text evidence="2">Belongs to the urea transporter family.</text>
</comment>
<protein>
    <submittedName>
        <fullName evidence="10">Urea transporter 2</fullName>
    </submittedName>
</protein>
<organism evidence="10 11">
    <name type="scientific">Dryobates pubescens</name>
    <name type="common">Downy woodpecker</name>
    <name type="synonym">Picoides pubescens</name>
    <dbReference type="NCBI Taxonomy" id="118200"/>
    <lineage>
        <taxon>Eukaryota</taxon>
        <taxon>Metazoa</taxon>
        <taxon>Chordata</taxon>
        <taxon>Craniata</taxon>
        <taxon>Vertebrata</taxon>
        <taxon>Euteleostomi</taxon>
        <taxon>Archelosauria</taxon>
        <taxon>Archosauria</taxon>
        <taxon>Dinosauria</taxon>
        <taxon>Saurischia</taxon>
        <taxon>Theropoda</taxon>
        <taxon>Coelurosauria</taxon>
        <taxon>Aves</taxon>
        <taxon>Neognathae</taxon>
        <taxon>Neoaves</taxon>
        <taxon>Telluraves</taxon>
        <taxon>Coraciimorphae</taxon>
        <taxon>Piciformes</taxon>
        <taxon>Picidae</taxon>
        <taxon>Dryobates</taxon>
    </lineage>
</organism>
<dbReference type="InterPro" id="IPR004937">
    <property type="entry name" value="Urea_transporter"/>
</dbReference>
<feature type="transmembrane region" description="Helical" evidence="9">
    <location>
        <begin position="246"/>
        <end position="275"/>
    </location>
</feature>
<keyword evidence="5 9" id="KW-1133">Transmembrane helix</keyword>
<feature type="transmembrane region" description="Helical" evidence="9">
    <location>
        <begin position="783"/>
        <end position="806"/>
    </location>
</feature>
<evidence type="ECO:0000313" key="10">
    <source>
        <dbReference type="EMBL" id="KFV70804.1"/>
    </source>
</evidence>
<feature type="transmembrane region" description="Helical" evidence="9">
    <location>
        <begin position="333"/>
        <end position="352"/>
    </location>
</feature>
<dbReference type="InterPro" id="IPR029020">
    <property type="entry name" value="Ammonium/urea_transptr"/>
</dbReference>
<dbReference type="EMBL" id="KL216663">
    <property type="protein sequence ID" value="KFV70804.1"/>
    <property type="molecule type" value="Genomic_DNA"/>
</dbReference>
<keyword evidence="6 9" id="KW-0472">Membrane</keyword>
<evidence type="ECO:0000256" key="7">
    <source>
        <dbReference type="ARBA" id="ARBA00023180"/>
    </source>
</evidence>
<accession>A0A093GVL2</accession>
<feature type="transmembrane region" description="Helical" evidence="9">
    <location>
        <begin position="717"/>
        <end position="747"/>
    </location>
</feature>
<evidence type="ECO:0000256" key="3">
    <source>
        <dbReference type="ARBA" id="ARBA00022475"/>
    </source>
</evidence>
<feature type="transmembrane region" description="Helical" evidence="9">
    <location>
        <begin position="310"/>
        <end position="327"/>
    </location>
</feature>
<keyword evidence="7" id="KW-0325">Glycoprotein</keyword>
<dbReference type="Proteomes" id="UP000053875">
    <property type="component" value="Unassembled WGS sequence"/>
</dbReference>
<gene>
    <name evidence="10" type="ORF">N307_11281</name>
</gene>
<evidence type="ECO:0000256" key="4">
    <source>
        <dbReference type="ARBA" id="ARBA00022692"/>
    </source>
</evidence>
<comment type="subcellular location">
    <subcellularLocation>
        <location evidence="1">Cell membrane</location>
        <topology evidence="1">Multi-pass membrane protein</topology>
    </subcellularLocation>
</comment>
<keyword evidence="3" id="KW-1003">Cell membrane</keyword>
<feature type="transmembrane region" description="Helical" evidence="9">
    <location>
        <begin position="69"/>
        <end position="87"/>
    </location>
</feature>
<comment type="catalytic activity">
    <reaction evidence="8">
        <text>urea(in) = urea(out)</text>
        <dbReference type="Rhea" id="RHEA:32799"/>
        <dbReference type="ChEBI" id="CHEBI:16199"/>
    </reaction>
</comment>
<dbReference type="Pfam" id="PF03253">
    <property type="entry name" value="UT"/>
    <property type="match status" value="2"/>
</dbReference>
<feature type="transmembrane region" description="Helical" evidence="9">
    <location>
        <begin position="564"/>
        <end position="583"/>
    </location>
</feature>
<evidence type="ECO:0000313" key="11">
    <source>
        <dbReference type="Proteomes" id="UP000053875"/>
    </source>
</evidence>
<feature type="transmembrane region" description="Helical" evidence="9">
    <location>
        <begin position="590"/>
        <end position="609"/>
    </location>
</feature>
<dbReference type="FunFam" id="1.10.3430.10:FF:000002">
    <property type="entry name" value="urea transporter 2"/>
    <property type="match status" value="2"/>
</dbReference>
<dbReference type="GO" id="GO:0005886">
    <property type="term" value="C:plasma membrane"/>
    <property type="evidence" value="ECO:0007669"/>
    <property type="project" value="UniProtKB-SubCell"/>
</dbReference>
<evidence type="ECO:0000256" key="2">
    <source>
        <dbReference type="ARBA" id="ARBA00005914"/>
    </source>
</evidence>
<feature type="transmembrane region" description="Helical" evidence="9">
    <location>
        <begin position="281"/>
        <end position="303"/>
    </location>
</feature>